<dbReference type="AlphaFoldDB" id="A0A496PLU3"/>
<evidence type="ECO:0000313" key="2">
    <source>
        <dbReference type="EMBL" id="RKW71508.1"/>
    </source>
</evidence>
<gene>
    <name evidence="2" type="ORF">DWQ67_01285</name>
</gene>
<sequence length="287" mass="29179">MQDFTVAPDARLVIAVPSALINIKASAEPGRISVQVAPAHPGRGIDQRTAERISVEGSKDAVSIYAPTLGLFGFNLGTAVITVEVPQGTPVECRTGNGSVRVDGPVGQARMHSSNGSIAVDRALTLKATTSNGPVFVGTVEGEAELTTSSGEVQLGASGGRTTIKSSNGALNLGRTGSPLSAKTSNGSITLGVLSGEARLRTSLGAVRVDRVESGRLDAATSMGEVDIAVSPGVAVWVDAHSKAGSVFNELQATPGPASESTAELRATTSMGAIRLRRLLQSPAATN</sequence>
<evidence type="ECO:0000313" key="3">
    <source>
        <dbReference type="Proteomes" id="UP000273119"/>
    </source>
</evidence>
<protein>
    <recommendedName>
        <fullName evidence="1">DUF4097 domain-containing protein</fullName>
    </recommendedName>
</protein>
<organism evidence="2 3">
    <name type="scientific">Galactobacter caseinivorans</name>
    <dbReference type="NCBI Taxonomy" id="2676123"/>
    <lineage>
        <taxon>Bacteria</taxon>
        <taxon>Bacillati</taxon>
        <taxon>Actinomycetota</taxon>
        <taxon>Actinomycetes</taxon>
        <taxon>Micrococcales</taxon>
        <taxon>Micrococcaceae</taxon>
        <taxon>Galactobacter</taxon>
    </lineage>
</organism>
<dbReference type="InterPro" id="IPR025164">
    <property type="entry name" value="Toastrack_DUF4097"/>
</dbReference>
<dbReference type="PANTHER" id="PTHR34094:SF1">
    <property type="entry name" value="PROTEIN FAM185A"/>
    <property type="match status" value="1"/>
</dbReference>
<comment type="caution">
    <text evidence="2">The sequence shown here is derived from an EMBL/GenBank/DDBJ whole genome shotgun (WGS) entry which is preliminary data.</text>
</comment>
<accession>A0A496PLU3</accession>
<name>A0A496PLU3_9MICC</name>
<dbReference type="Proteomes" id="UP000273119">
    <property type="component" value="Unassembled WGS sequence"/>
</dbReference>
<reference evidence="2 3" key="1">
    <citation type="submission" date="2018-07" db="EMBL/GenBank/DDBJ databases">
        <title>Arthrobacter sp. nov., isolated from raw cow's milk with high bacterial count.</title>
        <authorList>
            <person name="Hahne J."/>
            <person name="Isele D."/>
            <person name="Lipski A."/>
        </authorList>
    </citation>
    <scope>NUCLEOTIDE SEQUENCE [LARGE SCALE GENOMIC DNA]</scope>
    <source>
        <strain evidence="2 3">JZ R-183</strain>
    </source>
</reference>
<keyword evidence="3" id="KW-1185">Reference proteome</keyword>
<feature type="domain" description="DUF4097" evidence="1">
    <location>
        <begin position="11"/>
        <end position="251"/>
    </location>
</feature>
<dbReference type="Pfam" id="PF13349">
    <property type="entry name" value="DUF4097"/>
    <property type="match status" value="1"/>
</dbReference>
<proteinExistence type="predicted"/>
<dbReference type="RefSeq" id="WP_121483771.1">
    <property type="nucleotide sequence ID" value="NZ_QQXL01000001.1"/>
</dbReference>
<dbReference type="EMBL" id="QQXL01000001">
    <property type="protein sequence ID" value="RKW71508.1"/>
    <property type="molecule type" value="Genomic_DNA"/>
</dbReference>
<evidence type="ECO:0000259" key="1">
    <source>
        <dbReference type="Pfam" id="PF13349"/>
    </source>
</evidence>
<dbReference type="PANTHER" id="PTHR34094">
    <property type="match status" value="1"/>
</dbReference>